<gene>
    <name evidence="10" type="ORF">GCM10009090_21010</name>
</gene>
<organism evidence="10 11">
    <name type="scientific">Xanthomonas boreopolis</name>
    <dbReference type="NCBI Taxonomy" id="86183"/>
    <lineage>
        <taxon>Bacteria</taxon>
        <taxon>Pseudomonadati</taxon>
        <taxon>Pseudomonadota</taxon>
        <taxon>Gammaproteobacteria</taxon>
        <taxon>Lysobacterales</taxon>
        <taxon>Lysobacteraceae</taxon>
        <taxon>Xanthomonas</taxon>
    </lineage>
</organism>
<name>A0A919F835_9XANT</name>
<dbReference type="InterPro" id="IPR012902">
    <property type="entry name" value="N_methyl_site"/>
</dbReference>
<keyword evidence="7 9" id="KW-0472">Membrane</keyword>
<dbReference type="GO" id="GO:0015628">
    <property type="term" value="P:protein secretion by the type II secretion system"/>
    <property type="evidence" value="ECO:0007669"/>
    <property type="project" value="TreeGrafter"/>
</dbReference>
<dbReference type="GO" id="GO:0005886">
    <property type="term" value="C:plasma membrane"/>
    <property type="evidence" value="ECO:0007669"/>
    <property type="project" value="UniProtKB-SubCell"/>
</dbReference>
<dbReference type="EMBL" id="BNBA01000015">
    <property type="protein sequence ID" value="GHH54365.1"/>
    <property type="molecule type" value="Genomic_DNA"/>
</dbReference>
<dbReference type="Pfam" id="PF07963">
    <property type="entry name" value="N_methyl"/>
    <property type="match status" value="1"/>
</dbReference>
<dbReference type="InterPro" id="IPR045584">
    <property type="entry name" value="Pilin-like"/>
</dbReference>
<keyword evidence="5 9" id="KW-0812">Transmembrane</keyword>
<evidence type="ECO:0000313" key="10">
    <source>
        <dbReference type="EMBL" id="GHH54365.1"/>
    </source>
</evidence>
<dbReference type="NCBIfam" id="TIGR02532">
    <property type="entry name" value="IV_pilin_GFxxxE"/>
    <property type="match status" value="1"/>
</dbReference>
<dbReference type="RefSeq" id="WP_434029338.1">
    <property type="nucleotide sequence ID" value="NZ_BNBA01000015.1"/>
</dbReference>
<evidence type="ECO:0000256" key="9">
    <source>
        <dbReference type="SAM" id="Phobius"/>
    </source>
</evidence>
<evidence type="ECO:0000256" key="3">
    <source>
        <dbReference type="ARBA" id="ARBA00022481"/>
    </source>
</evidence>
<proteinExistence type="predicted"/>
<evidence type="ECO:0000256" key="1">
    <source>
        <dbReference type="ARBA" id="ARBA00004377"/>
    </source>
</evidence>
<dbReference type="InterPro" id="IPR051621">
    <property type="entry name" value="T2SS_protein_J"/>
</dbReference>
<evidence type="ECO:0000256" key="2">
    <source>
        <dbReference type="ARBA" id="ARBA00022475"/>
    </source>
</evidence>
<dbReference type="PANTHER" id="PTHR39583:SF2">
    <property type="entry name" value="TYPE II SECRETION SYSTEM PROTEIN J"/>
    <property type="match status" value="1"/>
</dbReference>
<accession>A0A919F835</accession>
<evidence type="ECO:0000313" key="11">
    <source>
        <dbReference type="Proteomes" id="UP000623958"/>
    </source>
</evidence>
<evidence type="ECO:0000256" key="5">
    <source>
        <dbReference type="ARBA" id="ARBA00022692"/>
    </source>
</evidence>
<comment type="subcellular location">
    <subcellularLocation>
        <location evidence="1">Cell inner membrane</location>
        <topology evidence="1">Single-pass membrane protein</topology>
    </subcellularLocation>
</comment>
<keyword evidence="4" id="KW-0997">Cell inner membrane</keyword>
<dbReference type="AlphaFoldDB" id="A0A919F835"/>
<keyword evidence="3" id="KW-0488">Methylation</keyword>
<reference evidence="10" key="1">
    <citation type="journal article" date="2014" name="Int. J. Syst. Evol. Microbiol.">
        <title>Complete genome sequence of Corynebacterium casei LMG S-19264T (=DSM 44701T), isolated from a smear-ripened cheese.</title>
        <authorList>
            <consortium name="US DOE Joint Genome Institute (JGI-PGF)"/>
            <person name="Walter F."/>
            <person name="Albersmeier A."/>
            <person name="Kalinowski J."/>
            <person name="Ruckert C."/>
        </authorList>
    </citation>
    <scope>NUCLEOTIDE SEQUENCE</scope>
    <source>
        <strain evidence="10">JCM 13306</strain>
    </source>
</reference>
<dbReference type="SUPFAM" id="SSF54523">
    <property type="entry name" value="Pili subunits"/>
    <property type="match status" value="2"/>
</dbReference>
<feature type="transmembrane region" description="Helical" evidence="9">
    <location>
        <begin position="12"/>
        <end position="34"/>
    </location>
</feature>
<reference evidence="10" key="2">
    <citation type="submission" date="2020-09" db="EMBL/GenBank/DDBJ databases">
        <authorList>
            <person name="Sun Q."/>
            <person name="Ohkuma M."/>
        </authorList>
    </citation>
    <scope>NUCLEOTIDE SEQUENCE</scope>
    <source>
        <strain evidence="10">JCM 13306</strain>
    </source>
</reference>
<keyword evidence="2" id="KW-1003">Cell membrane</keyword>
<keyword evidence="11" id="KW-1185">Reference proteome</keyword>
<protein>
    <submittedName>
        <fullName evidence="10">Pseudopilin</fullName>
    </submittedName>
</protein>
<dbReference type="PANTHER" id="PTHR39583">
    <property type="entry name" value="TYPE II SECRETION SYSTEM PROTEIN J-RELATED"/>
    <property type="match status" value="1"/>
</dbReference>
<sequence length="215" mass="23806">MNGVRPGSPGFTLIEVLVAIVLLSVISLISWKGLDSVARSSQRLERSGEQSTAILRTLRQFELDVAARATTELPPLDSGEPAEVDEDGRPIPRRLLPDAMVSTRQGLAPLRIEIVRRAADGDGRWQRVAWWRQRDTLYRAAARASDRFPLPAPASAEAVAILEGVSDFEIRAWEPDHGWQRLPSSTPARQATGLEVTLGQRDERGNAVYRRVLLL</sequence>
<dbReference type="Proteomes" id="UP000623958">
    <property type="component" value="Unassembled WGS sequence"/>
</dbReference>
<evidence type="ECO:0000256" key="6">
    <source>
        <dbReference type="ARBA" id="ARBA00022989"/>
    </source>
</evidence>
<feature type="region of interest" description="Disordered" evidence="8">
    <location>
        <begin position="72"/>
        <end position="93"/>
    </location>
</feature>
<evidence type="ECO:0000256" key="8">
    <source>
        <dbReference type="SAM" id="MobiDB-lite"/>
    </source>
</evidence>
<keyword evidence="6 9" id="KW-1133">Transmembrane helix</keyword>
<evidence type="ECO:0000256" key="7">
    <source>
        <dbReference type="ARBA" id="ARBA00023136"/>
    </source>
</evidence>
<comment type="caution">
    <text evidence="10">The sequence shown here is derived from an EMBL/GenBank/DDBJ whole genome shotgun (WGS) entry which is preliminary data.</text>
</comment>
<evidence type="ECO:0000256" key="4">
    <source>
        <dbReference type="ARBA" id="ARBA00022519"/>
    </source>
</evidence>